<feature type="transmembrane region" description="Helical" evidence="6">
    <location>
        <begin position="77"/>
        <end position="101"/>
    </location>
</feature>
<feature type="transmembrane region" description="Helical" evidence="6">
    <location>
        <begin position="514"/>
        <end position="537"/>
    </location>
</feature>
<dbReference type="EMBL" id="RQVS01000003">
    <property type="protein sequence ID" value="RRJ87906.1"/>
    <property type="molecule type" value="Genomic_DNA"/>
</dbReference>
<feature type="transmembrane region" description="Helical" evidence="6">
    <location>
        <begin position="290"/>
        <end position="307"/>
    </location>
</feature>
<keyword evidence="3 6" id="KW-0812">Transmembrane</keyword>
<dbReference type="Pfam" id="PF13567">
    <property type="entry name" value="DUF4131"/>
    <property type="match status" value="1"/>
</dbReference>
<feature type="transmembrane region" description="Helical" evidence="6">
    <location>
        <begin position="483"/>
        <end position="502"/>
    </location>
</feature>
<evidence type="ECO:0000256" key="1">
    <source>
        <dbReference type="ARBA" id="ARBA00004651"/>
    </source>
</evidence>
<comment type="caution">
    <text evidence="10">The sequence shown here is derived from an EMBL/GenBank/DDBJ whole genome shotgun (WGS) entry which is preliminary data.</text>
</comment>
<dbReference type="RefSeq" id="WP_124969943.1">
    <property type="nucleotide sequence ID" value="NZ_RQVS01000003.1"/>
</dbReference>
<evidence type="ECO:0000256" key="4">
    <source>
        <dbReference type="ARBA" id="ARBA00022989"/>
    </source>
</evidence>
<dbReference type="Pfam" id="PF03772">
    <property type="entry name" value="Competence"/>
    <property type="match status" value="1"/>
</dbReference>
<dbReference type="InterPro" id="IPR052159">
    <property type="entry name" value="Competence_DNA_uptake"/>
</dbReference>
<dbReference type="PANTHER" id="PTHR30619">
    <property type="entry name" value="DNA INTERNALIZATION/COMPETENCE PROTEIN COMEC/REC2"/>
    <property type="match status" value="1"/>
</dbReference>
<evidence type="ECO:0000313" key="11">
    <source>
        <dbReference type="Proteomes" id="UP000274391"/>
    </source>
</evidence>
<keyword evidence="2" id="KW-1003">Cell membrane</keyword>
<dbReference type="OrthoDB" id="7177610at2"/>
<evidence type="ECO:0000259" key="9">
    <source>
        <dbReference type="Pfam" id="PF13567"/>
    </source>
</evidence>
<comment type="subcellular location">
    <subcellularLocation>
        <location evidence="1">Cell membrane</location>
        <topology evidence="1">Multi-pass membrane protein</topology>
    </subcellularLocation>
</comment>
<evidence type="ECO:0000256" key="3">
    <source>
        <dbReference type="ARBA" id="ARBA00022692"/>
    </source>
</evidence>
<dbReference type="PANTHER" id="PTHR30619:SF1">
    <property type="entry name" value="RECOMBINATION PROTEIN 2"/>
    <property type="match status" value="1"/>
</dbReference>
<gene>
    <name evidence="10" type="ORF">EG850_03380</name>
</gene>
<feature type="transmembrane region" description="Helical" evidence="6">
    <location>
        <begin position="46"/>
        <end position="65"/>
    </location>
</feature>
<dbReference type="Pfam" id="PF00753">
    <property type="entry name" value="Lactamase_B"/>
    <property type="match status" value="1"/>
</dbReference>
<feature type="transmembrane region" description="Helical" evidence="6">
    <location>
        <begin position="389"/>
        <end position="409"/>
    </location>
</feature>
<dbReference type="Proteomes" id="UP000274391">
    <property type="component" value="Unassembled WGS sequence"/>
</dbReference>
<dbReference type="CDD" id="cd07731">
    <property type="entry name" value="ComA-like_MBL-fold"/>
    <property type="match status" value="1"/>
</dbReference>
<keyword evidence="11" id="KW-1185">Reference proteome</keyword>
<feature type="transmembrane region" description="Helical" evidence="6">
    <location>
        <begin position="415"/>
        <end position="444"/>
    </location>
</feature>
<feature type="domain" description="Metallo-beta-lactamase" evidence="7">
    <location>
        <begin position="553"/>
        <end position="634"/>
    </location>
</feature>
<protein>
    <submittedName>
        <fullName evidence="10">DUF4131 domain-containing protein</fullName>
    </submittedName>
</protein>
<feature type="domain" description="ComEC/Rec2-related protein" evidence="8">
    <location>
        <begin position="239"/>
        <end position="500"/>
    </location>
</feature>
<organism evidence="10 11">
    <name type="scientific">Gulosibacter macacae</name>
    <dbReference type="NCBI Taxonomy" id="2488791"/>
    <lineage>
        <taxon>Bacteria</taxon>
        <taxon>Bacillati</taxon>
        <taxon>Actinomycetota</taxon>
        <taxon>Actinomycetes</taxon>
        <taxon>Micrococcales</taxon>
        <taxon>Microbacteriaceae</taxon>
        <taxon>Gulosibacter</taxon>
    </lineage>
</organism>
<keyword evidence="5 6" id="KW-0472">Membrane</keyword>
<dbReference type="InterPro" id="IPR004477">
    <property type="entry name" value="ComEC_N"/>
</dbReference>
<dbReference type="InterPro" id="IPR025405">
    <property type="entry name" value="DUF4131"/>
</dbReference>
<feature type="transmembrane region" description="Helical" evidence="6">
    <location>
        <begin position="260"/>
        <end position="281"/>
    </location>
</feature>
<dbReference type="InterPro" id="IPR036866">
    <property type="entry name" value="RibonucZ/Hydroxyglut_hydro"/>
</dbReference>
<feature type="transmembrane region" description="Helical" evidence="6">
    <location>
        <begin position="359"/>
        <end position="377"/>
    </location>
</feature>
<accession>A0A3P3W1Z3</accession>
<evidence type="ECO:0000259" key="8">
    <source>
        <dbReference type="Pfam" id="PF03772"/>
    </source>
</evidence>
<proteinExistence type="predicted"/>
<evidence type="ECO:0000256" key="6">
    <source>
        <dbReference type="SAM" id="Phobius"/>
    </source>
</evidence>
<dbReference type="GO" id="GO:0005886">
    <property type="term" value="C:plasma membrane"/>
    <property type="evidence" value="ECO:0007669"/>
    <property type="project" value="UniProtKB-SubCell"/>
</dbReference>
<name>A0A3P3W1Z3_9MICO</name>
<feature type="transmembrane region" description="Helical" evidence="6">
    <location>
        <begin position="451"/>
        <end position="471"/>
    </location>
</feature>
<feature type="domain" description="DUF4131" evidence="9">
    <location>
        <begin position="45"/>
        <end position="185"/>
    </location>
</feature>
<reference evidence="10 11" key="1">
    <citation type="submission" date="2018-11" db="EMBL/GenBank/DDBJ databases">
        <title>YIM 102482-1 draft genome.</title>
        <authorList>
            <person name="Li G."/>
            <person name="Jiang Y."/>
        </authorList>
    </citation>
    <scope>NUCLEOTIDE SEQUENCE [LARGE SCALE GENOMIC DNA]</scope>
    <source>
        <strain evidence="10 11">YIM 102482-1</strain>
    </source>
</reference>
<dbReference type="NCBIfam" id="TIGR00360">
    <property type="entry name" value="ComEC_N-term"/>
    <property type="match status" value="1"/>
</dbReference>
<evidence type="ECO:0000256" key="2">
    <source>
        <dbReference type="ARBA" id="ARBA00022475"/>
    </source>
</evidence>
<dbReference type="Gene3D" id="3.60.15.10">
    <property type="entry name" value="Ribonuclease Z/Hydroxyacylglutathione hydrolase-like"/>
    <property type="match status" value="1"/>
</dbReference>
<dbReference type="AlphaFoldDB" id="A0A3P3W1Z3"/>
<evidence type="ECO:0000259" key="7">
    <source>
        <dbReference type="Pfam" id="PF00753"/>
    </source>
</evidence>
<dbReference type="SUPFAM" id="SSF56281">
    <property type="entry name" value="Metallo-hydrolase/oxidoreductase"/>
    <property type="match status" value="1"/>
</dbReference>
<sequence length="798" mass="82288">MSNPSLSASAGVDTSQPERPPLDLRLLPAAAFAWLLAWVATGFPPLAWWLVVCCLLAATGALVWARQIDRSGRDNRVSAGALGAIAVVAAAGLLVSGTAAARAEARVPESITLAASDGYRVELHAVVTSLPKRDAQSIRVRVTTLAIDGQPAEAPVLLFLPASEQDASALEIGTELLVAAKLQTVPAGDRVVALAFACEPALVAAAPNSLLAAGNELRSSFVDLARELPGPGGALVPGLAVGDERLVDADLDAAMKVSSLTHLTAVSGSNIALIVMVVIGLGRLAGWKRAVRLAAAGAVVAGFVLLVTPQGSVIRATAMALLVLVLDATSRPVQGPPVLSLAVIVLLAADPWLARDYGFALSAAAAAGLLLGTRPLATWLERWLPPPIALLIAVPLAAQLACQPILLLLEPSLPLYGVAANLLAAPAAPVATVIGLAACLVAVVVPPLGQVLVWIAWLPAQWIGLIAETTTGLPFASIPWLDGALGATVFILVLAAIVLVAARLGGERWRRVRSLVAAVLTVTLAVIVAVAAGVAALRSRDLPSDWRLVACNVGQGDALLLSAAGATILIDTGDDAALLHDCLDEFGVERIDLLILSHFDNDHSGALAELRIPVDAAWLPDTKEARDEPDTLRLELSGATLHFGAAGDALAIGDLTLHALSPRPGLNGAPSRDEGNDGSLVVHAVPNADCAVSCFSTLLLGDVGAEAQRRILRSNVSLVATVVKVSHHGSADQSAEFYAAVGAQLGIVSVGDNNYGHPRDEALQQLAEAGTAWLRTDKHGHLAVFIRDDALTTWTSIS</sequence>
<evidence type="ECO:0000313" key="10">
    <source>
        <dbReference type="EMBL" id="RRJ87906.1"/>
    </source>
</evidence>
<keyword evidence="4 6" id="KW-1133">Transmembrane helix</keyword>
<dbReference type="InterPro" id="IPR035681">
    <property type="entry name" value="ComA-like_MBL"/>
</dbReference>
<dbReference type="InterPro" id="IPR001279">
    <property type="entry name" value="Metallo-B-lactamas"/>
</dbReference>
<evidence type="ECO:0000256" key="5">
    <source>
        <dbReference type="ARBA" id="ARBA00023136"/>
    </source>
</evidence>